<dbReference type="PROSITE" id="PS00678">
    <property type="entry name" value="WD_REPEATS_1"/>
    <property type="match status" value="2"/>
</dbReference>
<evidence type="ECO:0000256" key="4">
    <source>
        <dbReference type="SAM" id="Phobius"/>
    </source>
</evidence>
<gene>
    <name evidence="5" type="ORF">RFI_25967</name>
</gene>
<dbReference type="Gene3D" id="2.130.10.10">
    <property type="entry name" value="YVTN repeat-like/Quinoprotein amine dehydrogenase"/>
    <property type="match status" value="1"/>
</dbReference>
<dbReference type="GO" id="GO:1990234">
    <property type="term" value="C:transferase complex"/>
    <property type="evidence" value="ECO:0007669"/>
    <property type="project" value="UniProtKB-ARBA"/>
</dbReference>
<dbReference type="PANTHER" id="PTHR22847:SF637">
    <property type="entry name" value="WD REPEAT DOMAIN 5B"/>
    <property type="match status" value="1"/>
</dbReference>
<dbReference type="InterPro" id="IPR001680">
    <property type="entry name" value="WD40_rpt"/>
</dbReference>
<dbReference type="AlphaFoldDB" id="X6MC41"/>
<keyword evidence="4" id="KW-0812">Transmembrane</keyword>
<comment type="caution">
    <text evidence="5">The sequence shown here is derived from an EMBL/GenBank/DDBJ whole genome shotgun (WGS) entry which is preliminary data.</text>
</comment>
<keyword evidence="6" id="KW-1185">Reference proteome</keyword>
<dbReference type="OrthoDB" id="273771at2759"/>
<dbReference type="InterPro" id="IPR015943">
    <property type="entry name" value="WD40/YVTN_repeat-like_dom_sf"/>
</dbReference>
<dbReference type="SUPFAM" id="SSF50978">
    <property type="entry name" value="WD40 repeat-like"/>
    <property type="match status" value="1"/>
</dbReference>
<evidence type="ECO:0000313" key="5">
    <source>
        <dbReference type="EMBL" id="ETO11409.1"/>
    </source>
</evidence>
<dbReference type="PANTHER" id="PTHR22847">
    <property type="entry name" value="WD40 REPEAT PROTEIN"/>
    <property type="match status" value="1"/>
</dbReference>
<dbReference type="Pfam" id="PF00400">
    <property type="entry name" value="WD40"/>
    <property type="match status" value="2"/>
</dbReference>
<feature type="repeat" description="WD" evidence="3">
    <location>
        <begin position="24"/>
        <end position="67"/>
    </location>
</feature>
<dbReference type="PRINTS" id="PR00320">
    <property type="entry name" value="GPROTEINBRPT"/>
</dbReference>
<evidence type="ECO:0000256" key="1">
    <source>
        <dbReference type="ARBA" id="ARBA00022574"/>
    </source>
</evidence>
<dbReference type="EMBL" id="ASPP01022505">
    <property type="protein sequence ID" value="ETO11409.1"/>
    <property type="molecule type" value="Genomic_DNA"/>
</dbReference>
<keyword evidence="1 3" id="KW-0853">WD repeat</keyword>
<dbReference type="SMART" id="SM00320">
    <property type="entry name" value="WD40"/>
    <property type="match status" value="2"/>
</dbReference>
<dbReference type="PROSITE" id="PS50294">
    <property type="entry name" value="WD_REPEATS_REGION"/>
    <property type="match status" value="2"/>
</dbReference>
<dbReference type="InterPro" id="IPR020472">
    <property type="entry name" value="WD40_PAC1"/>
</dbReference>
<evidence type="ECO:0000256" key="3">
    <source>
        <dbReference type="PROSITE-ProRule" id="PRU00221"/>
    </source>
</evidence>
<organism evidence="5 6">
    <name type="scientific">Reticulomyxa filosa</name>
    <dbReference type="NCBI Taxonomy" id="46433"/>
    <lineage>
        <taxon>Eukaryota</taxon>
        <taxon>Sar</taxon>
        <taxon>Rhizaria</taxon>
        <taxon>Retaria</taxon>
        <taxon>Foraminifera</taxon>
        <taxon>Monothalamids</taxon>
        <taxon>Reticulomyxidae</taxon>
        <taxon>Reticulomyxa</taxon>
    </lineage>
</organism>
<keyword evidence="4" id="KW-1133">Transmembrane helix</keyword>
<keyword evidence="4" id="KW-0472">Membrane</keyword>
<proteinExistence type="predicted"/>
<dbReference type="Proteomes" id="UP000023152">
    <property type="component" value="Unassembled WGS sequence"/>
</dbReference>
<protein>
    <submittedName>
        <fullName evidence="5">Uncharacterized protein</fullName>
    </submittedName>
</protein>
<evidence type="ECO:0000256" key="2">
    <source>
        <dbReference type="ARBA" id="ARBA00022737"/>
    </source>
</evidence>
<name>X6MC41_RETFI</name>
<dbReference type="InterPro" id="IPR019775">
    <property type="entry name" value="WD40_repeat_CS"/>
</dbReference>
<dbReference type="InterPro" id="IPR036322">
    <property type="entry name" value="WD40_repeat_dom_sf"/>
</dbReference>
<sequence>MCSGSYDQTIRILDIETTKQLNIFKGHSNYVRTVKYGPNILLNLILSGSYDNSVRLWDIRSGQQIQLFNGHLNTISSVEYSPFTTKNNIGNSNVICSGSFDNTIRFWDIRSNKNELYLIKGHNPYYGITCVKFIKLKKVDIYDWSLCYSATNGPLYIYILARKVSDFFFFQKSFFIFLSLIFHNAIVTMKKYKLGITWLHYSNIMHAISS</sequence>
<feature type="repeat" description="WD" evidence="3">
    <location>
        <begin position="68"/>
        <end position="117"/>
    </location>
</feature>
<evidence type="ECO:0000313" key="6">
    <source>
        <dbReference type="Proteomes" id="UP000023152"/>
    </source>
</evidence>
<accession>X6MC41</accession>
<feature type="transmembrane region" description="Helical" evidence="4">
    <location>
        <begin position="167"/>
        <end position="187"/>
    </location>
</feature>
<keyword evidence="2" id="KW-0677">Repeat</keyword>
<reference evidence="5 6" key="1">
    <citation type="journal article" date="2013" name="Curr. Biol.">
        <title>The Genome of the Foraminiferan Reticulomyxa filosa.</title>
        <authorList>
            <person name="Glockner G."/>
            <person name="Hulsmann N."/>
            <person name="Schleicher M."/>
            <person name="Noegel A.A."/>
            <person name="Eichinger L."/>
            <person name="Gallinger C."/>
            <person name="Pawlowski J."/>
            <person name="Sierra R."/>
            <person name="Euteneuer U."/>
            <person name="Pillet L."/>
            <person name="Moustafa A."/>
            <person name="Platzer M."/>
            <person name="Groth M."/>
            <person name="Szafranski K."/>
            <person name="Schliwa M."/>
        </authorList>
    </citation>
    <scope>NUCLEOTIDE SEQUENCE [LARGE SCALE GENOMIC DNA]</scope>
</reference>
<dbReference type="PROSITE" id="PS50082">
    <property type="entry name" value="WD_REPEATS_2"/>
    <property type="match status" value="2"/>
</dbReference>